<dbReference type="AlphaFoldDB" id="A0A543CUZ2"/>
<evidence type="ECO:0000313" key="5">
    <source>
        <dbReference type="EMBL" id="TQM00926.1"/>
    </source>
</evidence>
<feature type="domain" description="Aldehyde dehydrogenase" evidence="4">
    <location>
        <begin position="3"/>
        <end position="450"/>
    </location>
</feature>
<dbReference type="SUPFAM" id="SSF53720">
    <property type="entry name" value="ALDH-like"/>
    <property type="match status" value="1"/>
</dbReference>
<accession>A0A543CUZ2</accession>
<dbReference type="Gene3D" id="3.40.605.10">
    <property type="entry name" value="Aldehyde Dehydrogenase, Chain A, domain 1"/>
    <property type="match status" value="1"/>
</dbReference>
<dbReference type="Gene3D" id="3.40.309.10">
    <property type="entry name" value="Aldehyde Dehydrogenase, Chain A, domain 2"/>
    <property type="match status" value="1"/>
</dbReference>
<dbReference type="InterPro" id="IPR044148">
    <property type="entry name" value="ALDH_GabD1-like"/>
</dbReference>
<dbReference type="PANTHER" id="PTHR43217:SF2">
    <property type="entry name" value="SUCCINATE-SEMIALDEHYDE DEHYDROGENASE [NADP(+)]"/>
    <property type="match status" value="1"/>
</dbReference>
<dbReference type="FunFam" id="3.40.605.10:FF:000012">
    <property type="entry name" value="NAD-dependent succinate-semialdehyde dehydrogenase"/>
    <property type="match status" value="1"/>
</dbReference>
<evidence type="ECO:0000256" key="1">
    <source>
        <dbReference type="ARBA" id="ARBA00009986"/>
    </source>
</evidence>
<dbReference type="Proteomes" id="UP000316096">
    <property type="component" value="Unassembled WGS sequence"/>
</dbReference>
<name>A0A543CUZ2_9ACTN</name>
<dbReference type="InterPro" id="IPR016160">
    <property type="entry name" value="Ald_DH_CS_CYS"/>
</dbReference>
<gene>
    <name evidence="5" type="ORF">FB559_6654</name>
</gene>
<evidence type="ECO:0000256" key="2">
    <source>
        <dbReference type="ARBA" id="ARBA00022857"/>
    </source>
</evidence>
<dbReference type="InterPro" id="IPR016163">
    <property type="entry name" value="Ald_DH_C"/>
</dbReference>
<reference evidence="5 6" key="1">
    <citation type="submission" date="2019-06" db="EMBL/GenBank/DDBJ databases">
        <title>Sequencing the genomes of 1000 actinobacteria strains.</title>
        <authorList>
            <person name="Klenk H.-P."/>
        </authorList>
    </citation>
    <scope>NUCLEOTIDE SEQUENCE [LARGE SCALE GENOMIC DNA]</scope>
    <source>
        <strain evidence="5 6">DSM 102200</strain>
    </source>
</reference>
<dbReference type="RefSeq" id="WP_141960812.1">
    <property type="nucleotide sequence ID" value="NZ_VFOZ01000001.1"/>
</dbReference>
<dbReference type="PROSITE" id="PS00070">
    <property type="entry name" value="ALDEHYDE_DEHYDR_CYS"/>
    <property type="match status" value="1"/>
</dbReference>
<dbReference type="FunFam" id="3.40.309.10:FF:000009">
    <property type="entry name" value="Aldehyde dehydrogenase A"/>
    <property type="match status" value="1"/>
</dbReference>
<dbReference type="PANTHER" id="PTHR43217">
    <property type="entry name" value="SUCCINATE SEMIALDEHYDE DEHYDROGENASE [NAD(P)+] SAD"/>
    <property type="match status" value="1"/>
</dbReference>
<dbReference type="CDD" id="cd07100">
    <property type="entry name" value="ALDH_SSADH1_GabD1"/>
    <property type="match status" value="1"/>
</dbReference>
<dbReference type="GO" id="GO:0004777">
    <property type="term" value="F:succinate-semialdehyde dehydrogenase (NAD+) activity"/>
    <property type="evidence" value="ECO:0007669"/>
    <property type="project" value="TreeGrafter"/>
</dbReference>
<evidence type="ECO:0000259" key="4">
    <source>
        <dbReference type="Pfam" id="PF00171"/>
    </source>
</evidence>
<dbReference type="InterPro" id="IPR016162">
    <property type="entry name" value="Ald_DH_N"/>
</dbReference>
<evidence type="ECO:0000256" key="3">
    <source>
        <dbReference type="ARBA" id="ARBA00023002"/>
    </source>
</evidence>
<keyword evidence="6" id="KW-1185">Reference proteome</keyword>
<dbReference type="InterPro" id="IPR015590">
    <property type="entry name" value="Aldehyde_DH_dom"/>
</dbReference>
<dbReference type="GO" id="GO:0004030">
    <property type="term" value="F:aldehyde dehydrogenase [NAD(P)+] activity"/>
    <property type="evidence" value="ECO:0007669"/>
    <property type="project" value="InterPro"/>
</dbReference>
<proteinExistence type="inferred from homology"/>
<comment type="similarity">
    <text evidence="1">Belongs to the aldehyde dehydrogenase family.</text>
</comment>
<sequence>MPYQSVNPYSGEVVATFAEITDAELENALSRARSTYEEWRRRSFDERAAVTRRAARILRERRDEFARLMTLEMGKLIGESVEEVLLSADIFDYYADNAEDFLKPVPIDTREGEAVVVSSPLGVLFGVQPWNFPYYQLARFAVPNVMAGNVVMVKHASSVPRSALAFEDLYRQAGAPDGVYTNLFVTKEQVGKVIDDPRVMGVALTGSEQAGSVVATRAGQAIKKTTLELGGSDPLIVMPDADLGPTVHWAVWGRLNNCGQCCVATKRLLIHEQIADKFLEEFGAALSGLVAGDPMDERTTLPPMSSQSAADHLKAQVAQAVEYGAQATEVGPPVPETGAFVRPTILTDVSRDNPVYGQELFGPVAMFFSVRDEDQAIAIANDTGFGLGGAVFTSDIEHGKEIAHRIESGMVFINHPTWTAPELPFGGIKRSGYGRELSWLGIQEFVNKKLIDVVPLDATP</sequence>
<dbReference type="Pfam" id="PF00171">
    <property type="entry name" value="Aldedh"/>
    <property type="match status" value="1"/>
</dbReference>
<dbReference type="InterPro" id="IPR047110">
    <property type="entry name" value="GABD/Sad-like"/>
</dbReference>
<keyword evidence="3" id="KW-0560">Oxidoreductase</keyword>
<comment type="caution">
    <text evidence="5">The sequence shown here is derived from an EMBL/GenBank/DDBJ whole genome shotgun (WGS) entry which is preliminary data.</text>
</comment>
<dbReference type="EMBL" id="VFOZ01000001">
    <property type="protein sequence ID" value="TQM00926.1"/>
    <property type="molecule type" value="Genomic_DNA"/>
</dbReference>
<organism evidence="5 6">
    <name type="scientific">Actinoallomurus bryophytorum</name>
    <dbReference type="NCBI Taxonomy" id="1490222"/>
    <lineage>
        <taxon>Bacteria</taxon>
        <taxon>Bacillati</taxon>
        <taxon>Actinomycetota</taxon>
        <taxon>Actinomycetes</taxon>
        <taxon>Streptosporangiales</taxon>
        <taxon>Thermomonosporaceae</taxon>
        <taxon>Actinoallomurus</taxon>
    </lineage>
</organism>
<protein>
    <submittedName>
        <fullName evidence="5">Succinate-semialdehyde dehydrogenase/glutarate-semialdehyde dehydrogenase</fullName>
    </submittedName>
</protein>
<keyword evidence="2" id="KW-0521">NADP</keyword>
<evidence type="ECO:0000313" key="6">
    <source>
        <dbReference type="Proteomes" id="UP000316096"/>
    </source>
</evidence>
<dbReference type="InterPro" id="IPR016161">
    <property type="entry name" value="Ald_DH/histidinol_DH"/>
</dbReference>
<dbReference type="OrthoDB" id="3802174at2"/>